<name>A0ABY6SXQ6_9CLOT</name>
<sequence length="137" mass="16337">MDRPKDLPNRLECAYCSRNRTHGGECSGKSMNKNEEGCLFFYMDNRGCIRQKDLRIPYNLYSEIPPLNTWDDDRWTMCGVETSIKMREIKGLRWDKEKGILYVYAYCDYYINEFDEEYKKENSKPKLQVIKGDKSNE</sequence>
<dbReference type="Proteomes" id="UP000277570">
    <property type="component" value="Unassembled WGS sequence"/>
</dbReference>
<dbReference type="RefSeq" id="WP_125149529.1">
    <property type="nucleotide sequence ID" value="NZ_UYIN01000020.1"/>
</dbReference>
<protein>
    <recommendedName>
        <fullName evidence="3">Phage protein</fullName>
    </recommendedName>
</protein>
<evidence type="ECO:0000313" key="2">
    <source>
        <dbReference type="Proteomes" id="UP000277570"/>
    </source>
</evidence>
<gene>
    <name evidence="1" type="ORF">NCTC10913_03758</name>
</gene>
<organism evidence="1 2">
    <name type="scientific">Clostridium carnis</name>
    <dbReference type="NCBI Taxonomy" id="1530"/>
    <lineage>
        <taxon>Bacteria</taxon>
        <taxon>Bacillati</taxon>
        <taxon>Bacillota</taxon>
        <taxon>Clostridia</taxon>
        <taxon>Eubacteriales</taxon>
        <taxon>Clostridiaceae</taxon>
        <taxon>Clostridium</taxon>
    </lineage>
</organism>
<comment type="caution">
    <text evidence="1">The sequence shown here is derived from an EMBL/GenBank/DDBJ whole genome shotgun (WGS) entry which is preliminary data.</text>
</comment>
<accession>A0ABY6SXQ6</accession>
<proteinExistence type="predicted"/>
<evidence type="ECO:0000313" key="1">
    <source>
        <dbReference type="EMBL" id="VDG73423.1"/>
    </source>
</evidence>
<keyword evidence="2" id="KW-1185">Reference proteome</keyword>
<reference evidence="1 2" key="1">
    <citation type="submission" date="2018-11" db="EMBL/GenBank/DDBJ databases">
        <authorList>
            <consortium name="Pathogen Informatics"/>
        </authorList>
    </citation>
    <scope>NUCLEOTIDE SEQUENCE [LARGE SCALE GENOMIC DNA]</scope>
    <source>
        <strain evidence="1 2">NCTC10913</strain>
    </source>
</reference>
<dbReference type="EMBL" id="UYIN01000020">
    <property type="protein sequence ID" value="VDG73423.1"/>
    <property type="molecule type" value="Genomic_DNA"/>
</dbReference>
<evidence type="ECO:0008006" key="3">
    <source>
        <dbReference type="Google" id="ProtNLM"/>
    </source>
</evidence>